<name>A0A5S5CH51_9BACL</name>
<dbReference type="InterPro" id="IPR038084">
    <property type="entry name" value="PduO/GlcC-like_sf"/>
</dbReference>
<dbReference type="SUPFAM" id="SSF143744">
    <property type="entry name" value="GlcG-like"/>
    <property type="match status" value="1"/>
</dbReference>
<dbReference type="NCBIfam" id="NF002696">
    <property type="entry name" value="PRK02487.1-5"/>
    <property type="match status" value="1"/>
</dbReference>
<evidence type="ECO:0000256" key="1">
    <source>
        <dbReference type="HAMAP-Rule" id="MF_00761"/>
    </source>
</evidence>
<dbReference type="RefSeq" id="WP_148927155.1">
    <property type="nucleotide sequence ID" value="NZ_VNHS01000001.1"/>
</dbReference>
<dbReference type="InterPro" id="IPR010371">
    <property type="entry name" value="YBR137W-like"/>
</dbReference>
<reference evidence="2 3" key="1">
    <citation type="submission" date="2019-07" db="EMBL/GenBank/DDBJ databases">
        <title>Genomic Encyclopedia of Type Strains, Phase III (KMG-III): the genomes of soil and plant-associated and newly described type strains.</title>
        <authorList>
            <person name="Whitman W."/>
        </authorList>
    </citation>
    <scope>NUCLEOTIDE SEQUENCE [LARGE SCALE GENOMIC DNA]</scope>
    <source>
        <strain evidence="2 3">BL24</strain>
    </source>
</reference>
<dbReference type="Pfam" id="PF03928">
    <property type="entry name" value="HbpS-like"/>
    <property type="match status" value="1"/>
</dbReference>
<dbReference type="PIRSF" id="PIRSF008757">
    <property type="entry name" value="UCP008757"/>
    <property type="match status" value="1"/>
</dbReference>
<dbReference type="AlphaFoldDB" id="A0A5S5CH51"/>
<dbReference type="PANTHER" id="PTHR28255">
    <property type="match status" value="1"/>
</dbReference>
<sequence length="167" mass="18309">MTQLAERLLAMEEEERELQFDRFDNETALELGLAIIGEAKRAGKSITVEIYREGQRLFAHAMAGTSAENENWIRRKNNVVNHFGQSSWRVALRVREDGQSLEADYGLPLADYVGAGGGFPLIVRGEGQLGTITVSGLPDQEDHDLLIAALRAFLNRDAEPSRGGAGA</sequence>
<proteinExistence type="inferred from homology"/>
<evidence type="ECO:0000313" key="2">
    <source>
        <dbReference type="EMBL" id="TYP79042.1"/>
    </source>
</evidence>
<dbReference type="EMBL" id="VNHS01000001">
    <property type="protein sequence ID" value="TYP79042.1"/>
    <property type="molecule type" value="Genomic_DNA"/>
</dbReference>
<comment type="similarity">
    <text evidence="1">Belongs to the UPF0303 family.</text>
</comment>
<dbReference type="HAMAP" id="MF_00761">
    <property type="entry name" value="UPF0303"/>
    <property type="match status" value="1"/>
</dbReference>
<evidence type="ECO:0000313" key="3">
    <source>
        <dbReference type="Proteomes" id="UP000323257"/>
    </source>
</evidence>
<comment type="caution">
    <text evidence="2">The sequence shown here is derived from an EMBL/GenBank/DDBJ whole genome shotgun (WGS) entry which is preliminary data.</text>
</comment>
<dbReference type="Gene3D" id="3.30.450.150">
    <property type="entry name" value="Haem-degrading domain"/>
    <property type="match status" value="1"/>
</dbReference>
<dbReference type="Proteomes" id="UP000323257">
    <property type="component" value="Unassembled WGS sequence"/>
</dbReference>
<gene>
    <name evidence="2" type="ORF">BCM02_101157</name>
</gene>
<dbReference type="OrthoDB" id="9815315at2"/>
<organism evidence="2 3">
    <name type="scientific">Paenibacillus methanolicus</name>
    <dbReference type="NCBI Taxonomy" id="582686"/>
    <lineage>
        <taxon>Bacteria</taxon>
        <taxon>Bacillati</taxon>
        <taxon>Bacillota</taxon>
        <taxon>Bacilli</taxon>
        <taxon>Bacillales</taxon>
        <taxon>Paenibacillaceae</taxon>
        <taxon>Paenibacillus</taxon>
    </lineage>
</organism>
<protein>
    <recommendedName>
        <fullName evidence="1">UPF0303 protein BCM02_101157</fullName>
    </recommendedName>
</protein>
<accession>A0A5S5CH51</accession>
<dbReference type="InterPro" id="IPR005624">
    <property type="entry name" value="PduO/GlcC-like"/>
</dbReference>
<keyword evidence="3" id="KW-1185">Reference proteome</keyword>
<dbReference type="PANTHER" id="PTHR28255:SF1">
    <property type="entry name" value="UPF0303 PROTEIN YBR137W"/>
    <property type="match status" value="1"/>
</dbReference>